<comment type="subunit">
    <text evidence="2">Interacts with ribosomal protein uL14 (rplN).</text>
</comment>
<dbReference type="HAMAP" id="MF_01477">
    <property type="entry name" value="Iojap_RsfS"/>
    <property type="match status" value="1"/>
</dbReference>
<dbReference type="NCBIfam" id="TIGR00090">
    <property type="entry name" value="rsfS_iojap_ybeB"/>
    <property type="match status" value="1"/>
</dbReference>
<keyword evidence="5" id="KW-1185">Reference proteome</keyword>
<feature type="compositionally biased region" description="Low complexity" evidence="3">
    <location>
        <begin position="23"/>
        <end position="44"/>
    </location>
</feature>
<comment type="function">
    <text evidence="2">Functions as a ribosomal silencing factor. Interacts with ribosomal protein uL14 (rplN), blocking formation of intersubunit bridge B8. Prevents association of the 30S and 50S ribosomal subunits and the formation of functional ribosomes, thus repressing translation.</text>
</comment>
<keyword evidence="2" id="KW-0963">Cytoplasm</keyword>
<comment type="similarity">
    <text evidence="1 2">Belongs to the Iojap/RsfS family.</text>
</comment>
<dbReference type="AlphaFoldDB" id="A0A3L6ZV68"/>
<dbReference type="InterPro" id="IPR004394">
    <property type="entry name" value="Iojap/RsfS/C7orf30"/>
</dbReference>
<evidence type="ECO:0000256" key="2">
    <source>
        <dbReference type="HAMAP-Rule" id="MF_01477"/>
    </source>
</evidence>
<dbReference type="GO" id="GO:0005737">
    <property type="term" value="C:cytoplasm"/>
    <property type="evidence" value="ECO:0007669"/>
    <property type="project" value="UniProtKB-SubCell"/>
</dbReference>
<evidence type="ECO:0000313" key="5">
    <source>
        <dbReference type="Proteomes" id="UP000270299"/>
    </source>
</evidence>
<dbReference type="PANTHER" id="PTHR21043:SF0">
    <property type="entry name" value="MITOCHONDRIAL ASSEMBLY OF RIBOSOMAL LARGE SUBUNIT PROTEIN 1"/>
    <property type="match status" value="1"/>
</dbReference>
<feature type="region of interest" description="Disordered" evidence="3">
    <location>
        <begin position="23"/>
        <end position="56"/>
    </location>
</feature>
<gene>
    <name evidence="2 4" type="primary">rsfS</name>
    <name evidence="4" type="ORF">D9V29_07535</name>
</gene>
<keyword evidence="2" id="KW-0678">Repressor</keyword>
<protein>
    <recommendedName>
        <fullName evidence="2">Ribosomal silencing factor RsfS</fullName>
    </recommendedName>
</protein>
<dbReference type="GO" id="GO:0042256">
    <property type="term" value="P:cytosolic ribosome assembly"/>
    <property type="evidence" value="ECO:0007669"/>
    <property type="project" value="UniProtKB-UniRule"/>
</dbReference>
<evidence type="ECO:0000313" key="4">
    <source>
        <dbReference type="EMBL" id="RLP71698.1"/>
    </source>
</evidence>
<sequence length="178" mass="19321">MSSTRRRPPAATGCFLFWPSPRASSPSLCCRSSSSVSRPALSSRDNSPKGTPAVTARESTIAHLEIAAAAANDKGAEDLVALDVSGPLPFVDIFLIATGRSERNVVAVASEIEDKLNESGVKTLRREGRSEGRWILLDFGDLVVHVFHEEERLYYSLERLWKDCPVVPISVATPAQAE</sequence>
<name>A0A3L6ZV68_9MICO</name>
<comment type="subcellular location">
    <subcellularLocation>
        <location evidence="2">Cytoplasm</location>
    </subcellularLocation>
</comment>
<dbReference type="Proteomes" id="UP000270299">
    <property type="component" value="Unassembled WGS sequence"/>
</dbReference>
<dbReference type="Gene3D" id="3.30.460.10">
    <property type="entry name" value="Beta Polymerase, domain 2"/>
    <property type="match status" value="1"/>
</dbReference>
<dbReference type="EMBL" id="RCUV01000007">
    <property type="protein sequence ID" value="RLP71698.1"/>
    <property type="molecule type" value="Genomic_DNA"/>
</dbReference>
<dbReference type="OrthoDB" id="9793681at2"/>
<comment type="caution">
    <text evidence="4">The sequence shown here is derived from an EMBL/GenBank/DDBJ whole genome shotgun (WGS) entry which is preliminary data.</text>
</comment>
<dbReference type="Pfam" id="PF02410">
    <property type="entry name" value="RsfS"/>
    <property type="match status" value="1"/>
</dbReference>
<dbReference type="GO" id="GO:0090071">
    <property type="term" value="P:negative regulation of ribosome biogenesis"/>
    <property type="evidence" value="ECO:0007669"/>
    <property type="project" value="UniProtKB-UniRule"/>
</dbReference>
<keyword evidence="2" id="KW-0810">Translation regulation</keyword>
<dbReference type="PANTHER" id="PTHR21043">
    <property type="entry name" value="IOJAP SUPERFAMILY ORTHOLOG"/>
    <property type="match status" value="1"/>
</dbReference>
<dbReference type="GO" id="GO:0017148">
    <property type="term" value="P:negative regulation of translation"/>
    <property type="evidence" value="ECO:0007669"/>
    <property type="project" value="UniProtKB-UniRule"/>
</dbReference>
<accession>A0A3L6ZV68</accession>
<evidence type="ECO:0000256" key="1">
    <source>
        <dbReference type="ARBA" id="ARBA00010574"/>
    </source>
</evidence>
<evidence type="ECO:0000256" key="3">
    <source>
        <dbReference type="SAM" id="MobiDB-lite"/>
    </source>
</evidence>
<dbReference type="InterPro" id="IPR043519">
    <property type="entry name" value="NT_sf"/>
</dbReference>
<dbReference type="SUPFAM" id="SSF81301">
    <property type="entry name" value="Nucleotidyltransferase"/>
    <property type="match status" value="1"/>
</dbReference>
<reference evidence="4 5" key="1">
    <citation type="submission" date="2018-10" db="EMBL/GenBank/DDBJ databases">
        <authorList>
            <person name="Li J."/>
        </authorList>
    </citation>
    <scope>NUCLEOTIDE SEQUENCE [LARGE SCALE GENOMIC DNA]</scope>
    <source>
        <strain evidence="4 5">CCTCC AB209002</strain>
    </source>
</reference>
<dbReference type="GO" id="GO:0043023">
    <property type="term" value="F:ribosomal large subunit binding"/>
    <property type="evidence" value="ECO:0007669"/>
    <property type="project" value="TreeGrafter"/>
</dbReference>
<organism evidence="4 5">
    <name type="scientific">Mycetocola manganoxydans</name>
    <dbReference type="NCBI Taxonomy" id="699879"/>
    <lineage>
        <taxon>Bacteria</taxon>
        <taxon>Bacillati</taxon>
        <taxon>Actinomycetota</taxon>
        <taxon>Actinomycetes</taxon>
        <taxon>Micrococcales</taxon>
        <taxon>Microbacteriaceae</taxon>
        <taxon>Mycetocola</taxon>
    </lineage>
</organism>
<proteinExistence type="inferred from homology"/>